<evidence type="ECO:0000313" key="5">
    <source>
        <dbReference type="EMBL" id="CAF3920095.1"/>
    </source>
</evidence>
<evidence type="ECO:0000313" key="7">
    <source>
        <dbReference type="Proteomes" id="UP000663829"/>
    </source>
</evidence>
<dbReference type="EMBL" id="CAJOBC010007065">
    <property type="protein sequence ID" value="CAF3920095.1"/>
    <property type="molecule type" value="Genomic_DNA"/>
</dbReference>
<evidence type="ECO:0000256" key="2">
    <source>
        <dbReference type="SAM" id="MobiDB-lite"/>
    </source>
</evidence>
<evidence type="ECO:0000256" key="1">
    <source>
        <dbReference type="SAM" id="Coils"/>
    </source>
</evidence>
<feature type="region of interest" description="Disordered" evidence="2">
    <location>
        <begin position="52"/>
        <end position="71"/>
    </location>
</feature>
<dbReference type="AlphaFoldDB" id="A0A814T3U9"/>
<keyword evidence="7" id="KW-1185">Reference proteome</keyword>
<evidence type="ECO:0000313" key="3">
    <source>
        <dbReference type="EMBL" id="CAF1156655.1"/>
    </source>
</evidence>
<comment type="caution">
    <text evidence="3">The sequence shown here is derived from an EMBL/GenBank/DDBJ whole genome shotgun (WGS) entry which is preliminary data.</text>
</comment>
<accession>A0A814T3U9</accession>
<dbReference type="Proteomes" id="UP000681722">
    <property type="component" value="Unassembled WGS sequence"/>
</dbReference>
<dbReference type="Proteomes" id="UP000682733">
    <property type="component" value="Unassembled WGS sequence"/>
</dbReference>
<name>A0A814T3U9_9BILA</name>
<evidence type="ECO:0000313" key="4">
    <source>
        <dbReference type="EMBL" id="CAF1374345.1"/>
    </source>
</evidence>
<proteinExistence type="predicted"/>
<organism evidence="3 7">
    <name type="scientific">Didymodactylos carnosus</name>
    <dbReference type="NCBI Taxonomy" id="1234261"/>
    <lineage>
        <taxon>Eukaryota</taxon>
        <taxon>Metazoa</taxon>
        <taxon>Spiralia</taxon>
        <taxon>Gnathifera</taxon>
        <taxon>Rotifera</taxon>
        <taxon>Eurotatoria</taxon>
        <taxon>Bdelloidea</taxon>
        <taxon>Philodinida</taxon>
        <taxon>Philodinidae</taxon>
        <taxon>Didymodactylos</taxon>
    </lineage>
</organism>
<feature type="compositionally biased region" description="Polar residues" evidence="2">
    <location>
        <begin position="52"/>
        <end position="66"/>
    </location>
</feature>
<reference evidence="3" key="1">
    <citation type="submission" date="2021-02" db="EMBL/GenBank/DDBJ databases">
        <authorList>
            <person name="Nowell W R."/>
        </authorList>
    </citation>
    <scope>NUCLEOTIDE SEQUENCE</scope>
</reference>
<dbReference type="EMBL" id="CAJNOK010024268">
    <property type="protein sequence ID" value="CAF1374345.1"/>
    <property type="molecule type" value="Genomic_DNA"/>
</dbReference>
<dbReference type="EMBL" id="CAJOBA010045945">
    <property type="protein sequence ID" value="CAF4183308.1"/>
    <property type="molecule type" value="Genomic_DNA"/>
</dbReference>
<feature type="coiled-coil region" evidence="1">
    <location>
        <begin position="93"/>
        <end position="120"/>
    </location>
</feature>
<dbReference type="Proteomes" id="UP000663829">
    <property type="component" value="Unassembled WGS sequence"/>
</dbReference>
<evidence type="ECO:0000313" key="6">
    <source>
        <dbReference type="EMBL" id="CAF4183308.1"/>
    </source>
</evidence>
<protein>
    <submittedName>
        <fullName evidence="3">Uncharacterized protein</fullName>
    </submittedName>
</protein>
<keyword evidence="1" id="KW-0175">Coiled coil</keyword>
<dbReference type="Proteomes" id="UP000677228">
    <property type="component" value="Unassembled WGS sequence"/>
</dbReference>
<dbReference type="EMBL" id="CAJNOQ010007066">
    <property type="protein sequence ID" value="CAF1156655.1"/>
    <property type="molecule type" value="Genomic_DNA"/>
</dbReference>
<gene>
    <name evidence="3" type="ORF">GPM918_LOCUS21461</name>
    <name evidence="4" type="ORF">OVA965_LOCUS31816</name>
    <name evidence="5" type="ORF">SRO942_LOCUS21458</name>
    <name evidence="6" type="ORF">TMI583_LOCUS32662</name>
</gene>
<sequence>MAFIEAFGTSSQIEQAAIMLATQTASYDIKRPLEESWPAKMATSNDHVVQINSQQPQTLASGSQDMNEPPPAVISVDKHMDIEHLQLKYLLETQQMQNELNTKQAQLEKSEMTLKAKEMEMDLIIMTQQVH</sequence>